<gene>
    <name evidence="1" type="ORF">Forpe1208_v005265</name>
</gene>
<comment type="caution">
    <text evidence="1">The sequence shown here is derived from an EMBL/GenBank/DDBJ whole genome shotgun (WGS) entry which is preliminary data.</text>
</comment>
<evidence type="ECO:0000313" key="2">
    <source>
        <dbReference type="Proteomes" id="UP000694050"/>
    </source>
</evidence>
<protein>
    <submittedName>
        <fullName evidence="1">Uncharacterized protein</fullName>
    </submittedName>
</protein>
<proteinExistence type="predicted"/>
<name>A0A8J5TX64_FUSOX</name>
<dbReference type="Proteomes" id="UP000694050">
    <property type="component" value="Unassembled WGS sequence"/>
</dbReference>
<organism evidence="1 2">
    <name type="scientific">Fusarium oxysporum f. sp. rapae</name>
    <dbReference type="NCBI Taxonomy" id="485398"/>
    <lineage>
        <taxon>Eukaryota</taxon>
        <taxon>Fungi</taxon>
        <taxon>Dikarya</taxon>
        <taxon>Ascomycota</taxon>
        <taxon>Pezizomycotina</taxon>
        <taxon>Sordariomycetes</taxon>
        <taxon>Hypocreomycetidae</taxon>
        <taxon>Hypocreales</taxon>
        <taxon>Nectriaceae</taxon>
        <taxon>Fusarium</taxon>
        <taxon>Fusarium oxysporum species complex</taxon>
    </lineage>
</organism>
<sequence length="106" mass="12040">MPRCQENWTVTATLDELDCLELTIRPASENDPPPVDWRDLESRNQLRLGISFRITVDNAMVEMHDLQQFVFPGQLVVVEVDSTPSSDVRTVVWVTGSRRRSPGSVE</sequence>
<dbReference type="AlphaFoldDB" id="A0A8J5TX64"/>
<dbReference type="EMBL" id="JAELUQ010000003">
    <property type="protein sequence ID" value="KAG7417274.1"/>
    <property type="molecule type" value="Genomic_DNA"/>
</dbReference>
<accession>A0A8J5TX64</accession>
<reference evidence="1" key="1">
    <citation type="submission" date="2021-04" db="EMBL/GenBank/DDBJ databases">
        <title>First draft genome resource for Brassicaceae pathogens Fusarium oxysporum f. sp. raphani and Fusarium oxysporum f. sp. rapae.</title>
        <authorList>
            <person name="Asai S."/>
        </authorList>
    </citation>
    <scope>NUCLEOTIDE SEQUENCE</scope>
    <source>
        <strain evidence="1">Tf1208</strain>
    </source>
</reference>
<evidence type="ECO:0000313" key="1">
    <source>
        <dbReference type="EMBL" id="KAG7417274.1"/>
    </source>
</evidence>